<evidence type="ECO:0000313" key="6">
    <source>
        <dbReference type="Proteomes" id="UP000000305"/>
    </source>
</evidence>
<dbReference type="InParanoid" id="E9HK47"/>
<evidence type="ECO:0000256" key="4">
    <source>
        <dbReference type="ARBA" id="ARBA00023136"/>
    </source>
</evidence>
<evidence type="ECO:0000256" key="1">
    <source>
        <dbReference type="ARBA" id="ARBA00004370"/>
    </source>
</evidence>
<evidence type="ECO:0000256" key="3">
    <source>
        <dbReference type="ARBA" id="ARBA00022989"/>
    </source>
</evidence>
<keyword evidence="2" id="KW-0812">Transmembrane</keyword>
<dbReference type="GO" id="GO:0016020">
    <property type="term" value="C:membrane"/>
    <property type="evidence" value="ECO:0007669"/>
    <property type="project" value="UniProtKB-SubCell"/>
</dbReference>
<dbReference type="SUPFAM" id="SSF52266">
    <property type="entry name" value="SGNH hydrolase"/>
    <property type="match status" value="2"/>
</dbReference>
<evidence type="ECO:0000313" key="5">
    <source>
        <dbReference type="EMBL" id="EFX67818.1"/>
    </source>
</evidence>
<dbReference type="AlphaFoldDB" id="E9HK47"/>
<dbReference type="EMBL" id="GL732667">
    <property type="protein sequence ID" value="EFX67818.1"/>
    <property type="molecule type" value="Genomic_DNA"/>
</dbReference>
<dbReference type="Proteomes" id="UP000000305">
    <property type="component" value="Unassembled WGS sequence"/>
</dbReference>
<reference evidence="5 6" key="1">
    <citation type="journal article" date="2011" name="Science">
        <title>The ecoresponsive genome of Daphnia pulex.</title>
        <authorList>
            <person name="Colbourne J.K."/>
            <person name="Pfrender M.E."/>
            <person name="Gilbert D."/>
            <person name="Thomas W.K."/>
            <person name="Tucker A."/>
            <person name="Oakley T.H."/>
            <person name="Tokishita S."/>
            <person name="Aerts A."/>
            <person name="Arnold G.J."/>
            <person name="Basu M.K."/>
            <person name="Bauer D.J."/>
            <person name="Caceres C.E."/>
            <person name="Carmel L."/>
            <person name="Casola C."/>
            <person name="Choi J.H."/>
            <person name="Detter J.C."/>
            <person name="Dong Q."/>
            <person name="Dusheyko S."/>
            <person name="Eads B.D."/>
            <person name="Frohlich T."/>
            <person name="Geiler-Samerotte K.A."/>
            <person name="Gerlach D."/>
            <person name="Hatcher P."/>
            <person name="Jogdeo S."/>
            <person name="Krijgsveld J."/>
            <person name="Kriventseva E.V."/>
            <person name="Kultz D."/>
            <person name="Laforsch C."/>
            <person name="Lindquist E."/>
            <person name="Lopez J."/>
            <person name="Manak J.R."/>
            <person name="Muller J."/>
            <person name="Pangilinan J."/>
            <person name="Patwardhan R.P."/>
            <person name="Pitluck S."/>
            <person name="Pritham E.J."/>
            <person name="Rechtsteiner A."/>
            <person name="Rho M."/>
            <person name="Rogozin I.B."/>
            <person name="Sakarya O."/>
            <person name="Salamov A."/>
            <person name="Schaack S."/>
            <person name="Shapiro H."/>
            <person name="Shiga Y."/>
            <person name="Skalitzky C."/>
            <person name="Smith Z."/>
            <person name="Souvorov A."/>
            <person name="Sung W."/>
            <person name="Tang Z."/>
            <person name="Tsuchiya D."/>
            <person name="Tu H."/>
            <person name="Vos H."/>
            <person name="Wang M."/>
            <person name="Wolf Y.I."/>
            <person name="Yamagata H."/>
            <person name="Yamada T."/>
            <person name="Ye Y."/>
            <person name="Shaw J.R."/>
            <person name="Andrews J."/>
            <person name="Crease T.J."/>
            <person name="Tang H."/>
            <person name="Lucas S.M."/>
            <person name="Robertson H.M."/>
            <person name="Bork P."/>
            <person name="Koonin E.V."/>
            <person name="Zdobnov E.M."/>
            <person name="Grigoriev I.V."/>
            <person name="Lynch M."/>
            <person name="Boore J.L."/>
        </authorList>
    </citation>
    <scope>NUCLEOTIDE SEQUENCE [LARGE SCALE GENOMIC DNA]</scope>
</reference>
<comment type="subcellular location">
    <subcellularLocation>
        <location evidence="1">Membrane</location>
    </subcellularLocation>
</comment>
<protein>
    <submittedName>
        <fullName evidence="5">Uncharacterized protein</fullName>
    </submittedName>
</protein>
<dbReference type="eggNOG" id="KOG1699">
    <property type="taxonomic scope" value="Eukaryota"/>
</dbReference>
<dbReference type="PhylomeDB" id="E9HK47"/>
<organism evidence="5 6">
    <name type="scientific">Daphnia pulex</name>
    <name type="common">Water flea</name>
    <dbReference type="NCBI Taxonomy" id="6669"/>
    <lineage>
        <taxon>Eukaryota</taxon>
        <taxon>Metazoa</taxon>
        <taxon>Ecdysozoa</taxon>
        <taxon>Arthropoda</taxon>
        <taxon>Crustacea</taxon>
        <taxon>Branchiopoda</taxon>
        <taxon>Diplostraca</taxon>
        <taxon>Cladocera</taxon>
        <taxon>Anomopoda</taxon>
        <taxon>Daphniidae</taxon>
        <taxon>Daphnia</taxon>
    </lineage>
</organism>
<accession>E9HK47</accession>
<keyword evidence="6" id="KW-1185">Reference proteome</keyword>
<name>E9HK47_DAPPU</name>
<proteinExistence type="predicted"/>
<dbReference type="GO" id="GO:0005975">
    <property type="term" value="P:carbohydrate metabolic process"/>
    <property type="evidence" value="ECO:0007669"/>
    <property type="project" value="UniProtKB-ARBA"/>
</dbReference>
<keyword evidence="3" id="KW-1133">Transmembrane helix</keyword>
<evidence type="ECO:0000256" key="2">
    <source>
        <dbReference type="ARBA" id="ARBA00022692"/>
    </source>
</evidence>
<dbReference type="GO" id="GO:0005794">
    <property type="term" value="C:Golgi apparatus"/>
    <property type="evidence" value="ECO:0007669"/>
    <property type="project" value="UniProtKB-ARBA"/>
</dbReference>
<dbReference type="PANTHER" id="PTHR13533">
    <property type="entry name" value="N-ACETYLNEURAMINATE 9-O-ACETYLTRANSFERASE"/>
    <property type="match status" value="1"/>
</dbReference>
<dbReference type="OrthoDB" id="1932925at2759"/>
<dbReference type="HOGENOM" id="CLU_397038_0_0_1"/>
<sequence>MGALCDSGTAESPDDAINLPVCVNNNLLDKREYLYDKSNGIFYNSVGTDSTIKPAAAHDGPHSCRLLKYTAELAVTCIDTLYQDHVIVRNQANNNANQTIIPTEMQFVFMGDSRIRQQFFNFLELIPDYDRQTFPAYNQKNENTVNHGDLDWCSSMLKLRVSYKWRPLIDDNVMEMVGQWAEQPQKPYLIFLSLGSHHMLADNGNDHRLFRKKLSQLGKTLGQLAESSQVIWLNQYPMVELYGPTLGHNTDIHSAKVHQYNEVSRQTLQNYSGIRIWDSGNPLAEEYIRSCVIFPERDEHRTFYFKSDQLFNPIIRRPYFSCLDVIHTGSVALAYATQILYNDICNTKMTAESPDEDPIELPVCVNNNLLDKREYLYDKSNGIFYNTVGTDSTIKPAAAHSCRLVKYTAELAVTCIDTLYQDHVIVRNQANNNANQTIIPTEMQFVFMGDSRIRQQYFNFLQLIPDYDRQTHPAYIQKNENSFNHGDVDWCSNMLKLRVSYKWRPLINDNVMEMVGQWADQPQKPYLIFLSMETHHMLVRNGNDHRLFRKKLSQLGTILGQLAESSQVIWLNQYPIVELYGPTLGHNTDIHSAKVHQYNEVSRQTLQNYSGIRIWDSGNPLAEEYIRSCVIFPERDERRTFYLESDKPFNPITSKPYVNCLDFIHTGSVALAQATQILYNDICNTKMYSGNVQQ</sequence>
<gene>
    <name evidence="5" type="ORF">DAPPUDRAFT_330622</name>
</gene>
<dbReference type="KEGG" id="dpx:DAPPUDRAFT_330622"/>
<dbReference type="PANTHER" id="PTHR13533:SF45">
    <property type="entry name" value="CAS1P 10 TM ACYL TRANSFERASE DOMAIN-CONTAINING PROTEIN"/>
    <property type="match status" value="1"/>
</dbReference>
<keyword evidence="4" id="KW-0472">Membrane</keyword>